<keyword evidence="6 8" id="KW-1133">Transmembrane helix</keyword>
<evidence type="ECO:0000256" key="7">
    <source>
        <dbReference type="ARBA" id="ARBA00023136"/>
    </source>
</evidence>
<reference evidence="10 11" key="1">
    <citation type="journal article" date="2022" name="Nat. Genet.">
        <title>Improved pea reference genome and pan-genome highlight genomic features and evolutionary characteristics.</title>
        <authorList>
            <person name="Yang T."/>
            <person name="Liu R."/>
            <person name="Luo Y."/>
            <person name="Hu S."/>
            <person name="Wang D."/>
            <person name="Wang C."/>
            <person name="Pandey M.K."/>
            <person name="Ge S."/>
            <person name="Xu Q."/>
            <person name="Li N."/>
            <person name="Li G."/>
            <person name="Huang Y."/>
            <person name="Saxena R.K."/>
            <person name="Ji Y."/>
            <person name="Li M."/>
            <person name="Yan X."/>
            <person name="He Y."/>
            <person name="Liu Y."/>
            <person name="Wang X."/>
            <person name="Xiang C."/>
            <person name="Varshney R.K."/>
            <person name="Ding H."/>
            <person name="Gao S."/>
            <person name="Zong X."/>
        </authorList>
    </citation>
    <scope>NUCLEOTIDE SEQUENCE [LARGE SCALE GENOMIC DNA]</scope>
    <source>
        <strain evidence="10 11">cv. Zhongwan 6</strain>
    </source>
</reference>
<keyword evidence="4" id="KW-0547">Nucleotide-binding</keyword>
<feature type="transmembrane region" description="Helical" evidence="8">
    <location>
        <begin position="423"/>
        <end position="450"/>
    </location>
</feature>
<dbReference type="Gene3D" id="1.20.1560.10">
    <property type="entry name" value="ABC transporter type 1, transmembrane domain"/>
    <property type="match status" value="1"/>
</dbReference>
<sequence>MAGFWSASCSIYDVKFLIDPSTCINHFLISCFHVFFLIVLLFVIIIHKSSLKPCQSLIHRERYSTLQLVSAITNGVLGLVHLFYGIWILEDKLTKNQTALPLDLWLLELFQGLTWLLVGLTLSLKFKQIPRAWLRFFSILIFLVSAINCALSLFYVIVSMHLSFKEGVDVLSFPGAILLLLCTYKESKCSDTDREINESLYAPLNGESNKDDSVSRVTLFAKAGFFSRISFWWLNSLMKSGKEKTLQDEDVPMLREEDRAESCYSMFLEQLNKQNQKDPSSQPSVLKTMVLCHWKEILMSGFFAMLKVLALSSGPLLLNSFILVAEGYESFKYQGFVLAISLFFIKIIESLSQRQWYFRSRLIGLKAKSLLTAAIYKKQLRLSNSARLAHSSGEIMNYVTVDAYRIGEFPYWFHQTWTTSFQLCISLVILFRAVGLATLASLVVIVITVLCNTPLAKLQHKFQSKLMVAQDERLKAISEALVNMKVLKLYAWETSFKNSIEGLRNEELKWLSAVQLRKAYNTFLFWSSPVMVSAATFGACYFLNVPLHANNVFTFVATLRLVQDPIRTIPDVIGVVIQAKVAFARILKFLEAPELQSENIGKRCSEDNTRGSISINSAEFSWENNNLSNPTLRNVNLEVRPGQKVAICGEVGSGKSTLLAAILREVPITQGKIDVYGKFAYVSQTAWIQTGSIRDNILFGSPMDVQKYQKTLHRSSLVKDLELFPHGDLTEIGERGVNLSGGQK</sequence>
<evidence type="ECO:0000313" key="10">
    <source>
        <dbReference type="EMBL" id="KAI5400257.1"/>
    </source>
</evidence>
<evidence type="ECO:0000256" key="8">
    <source>
        <dbReference type="SAM" id="Phobius"/>
    </source>
</evidence>
<accession>A0A9D4WEI4</accession>
<dbReference type="GO" id="GO:0016887">
    <property type="term" value="F:ATP hydrolysis activity"/>
    <property type="evidence" value="ECO:0007669"/>
    <property type="project" value="InterPro"/>
</dbReference>
<dbReference type="Pfam" id="PF24358">
    <property type="entry name" value="ABCC10_N"/>
    <property type="match status" value="1"/>
</dbReference>
<dbReference type="InterPro" id="IPR036640">
    <property type="entry name" value="ABC1_TM_sf"/>
</dbReference>
<evidence type="ECO:0000256" key="6">
    <source>
        <dbReference type="ARBA" id="ARBA00022989"/>
    </source>
</evidence>
<dbReference type="InterPro" id="IPR027417">
    <property type="entry name" value="P-loop_NTPase"/>
</dbReference>
<feature type="transmembrane region" description="Helical" evidence="8">
    <location>
        <begin position="136"/>
        <end position="158"/>
    </location>
</feature>
<dbReference type="CDD" id="cd18579">
    <property type="entry name" value="ABC_6TM_ABCC_D1"/>
    <property type="match status" value="1"/>
</dbReference>
<evidence type="ECO:0000256" key="1">
    <source>
        <dbReference type="ARBA" id="ARBA00004141"/>
    </source>
</evidence>
<comment type="subcellular location">
    <subcellularLocation>
        <location evidence="1">Membrane</location>
        <topology evidence="1">Multi-pass membrane protein</topology>
    </subcellularLocation>
</comment>
<name>A0A9D4WEI4_PEA</name>
<dbReference type="FunFam" id="1.20.1560.10:FF:000003">
    <property type="entry name" value="ABC transporter C family member 10"/>
    <property type="match status" value="1"/>
</dbReference>
<dbReference type="InterPro" id="IPR056228">
    <property type="entry name" value="ABCC10-like_N"/>
</dbReference>
<dbReference type="GO" id="GO:0140359">
    <property type="term" value="F:ABC-type transporter activity"/>
    <property type="evidence" value="ECO:0007669"/>
    <property type="project" value="InterPro"/>
</dbReference>
<evidence type="ECO:0000313" key="11">
    <source>
        <dbReference type="Proteomes" id="UP001058974"/>
    </source>
</evidence>
<feature type="transmembrane region" description="Helical" evidence="8">
    <location>
        <begin position="27"/>
        <end position="47"/>
    </location>
</feature>
<dbReference type="PROSITE" id="PS50929">
    <property type="entry name" value="ABC_TM1F"/>
    <property type="match status" value="1"/>
</dbReference>
<dbReference type="GO" id="GO:0005524">
    <property type="term" value="F:ATP binding"/>
    <property type="evidence" value="ECO:0007669"/>
    <property type="project" value="UniProtKB-KW"/>
</dbReference>
<evidence type="ECO:0000256" key="2">
    <source>
        <dbReference type="ARBA" id="ARBA00022448"/>
    </source>
</evidence>
<feature type="transmembrane region" description="Helical" evidence="8">
    <location>
        <begin position="104"/>
        <end position="124"/>
    </location>
</feature>
<comment type="caution">
    <text evidence="10">The sequence shown here is derived from an EMBL/GenBank/DDBJ whole genome shotgun (WGS) entry which is preliminary data.</text>
</comment>
<dbReference type="EMBL" id="JAMSHJ010000006">
    <property type="protein sequence ID" value="KAI5400257.1"/>
    <property type="molecule type" value="Genomic_DNA"/>
</dbReference>
<evidence type="ECO:0000256" key="5">
    <source>
        <dbReference type="ARBA" id="ARBA00022840"/>
    </source>
</evidence>
<dbReference type="PANTHER" id="PTHR24223">
    <property type="entry name" value="ATP-BINDING CASSETTE SUB-FAMILY C"/>
    <property type="match status" value="1"/>
</dbReference>
<feature type="domain" description="ABC transmembrane type-1" evidence="9">
    <location>
        <begin position="298"/>
        <end position="578"/>
    </location>
</feature>
<keyword evidence="11" id="KW-1185">Reference proteome</keyword>
<gene>
    <name evidence="10" type="ORF">KIW84_065251</name>
</gene>
<keyword evidence="5" id="KW-0067">ATP-binding</keyword>
<dbReference type="InterPro" id="IPR050173">
    <property type="entry name" value="ABC_transporter_C-like"/>
</dbReference>
<organism evidence="10 11">
    <name type="scientific">Pisum sativum</name>
    <name type="common">Garden pea</name>
    <name type="synonym">Lathyrus oleraceus</name>
    <dbReference type="NCBI Taxonomy" id="3888"/>
    <lineage>
        <taxon>Eukaryota</taxon>
        <taxon>Viridiplantae</taxon>
        <taxon>Streptophyta</taxon>
        <taxon>Embryophyta</taxon>
        <taxon>Tracheophyta</taxon>
        <taxon>Spermatophyta</taxon>
        <taxon>Magnoliopsida</taxon>
        <taxon>eudicotyledons</taxon>
        <taxon>Gunneridae</taxon>
        <taxon>Pentapetalae</taxon>
        <taxon>rosids</taxon>
        <taxon>fabids</taxon>
        <taxon>Fabales</taxon>
        <taxon>Fabaceae</taxon>
        <taxon>Papilionoideae</taxon>
        <taxon>50 kb inversion clade</taxon>
        <taxon>NPAAA clade</taxon>
        <taxon>Hologalegina</taxon>
        <taxon>IRL clade</taxon>
        <taxon>Fabeae</taxon>
        <taxon>Lathyrus</taxon>
    </lineage>
</organism>
<dbReference type="AlphaFoldDB" id="A0A9D4WEI4"/>
<dbReference type="Gramene" id="Psat06G0525100-T1">
    <property type="protein sequence ID" value="KAI5400257.1"/>
    <property type="gene ID" value="KIW84_065251"/>
</dbReference>
<keyword evidence="7 8" id="KW-0472">Membrane</keyword>
<dbReference type="Proteomes" id="UP001058974">
    <property type="component" value="Chromosome 6"/>
</dbReference>
<feature type="transmembrane region" description="Helical" evidence="8">
    <location>
        <begin position="68"/>
        <end position="89"/>
    </location>
</feature>
<proteinExistence type="predicted"/>
<evidence type="ECO:0000256" key="4">
    <source>
        <dbReference type="ARBA" id="ARBA00022741"/>
    </source>
</evidence>
<dbReference type="Gene3D" id="3.40.50.300">
    <property type="entry name" value="P-loop containing nucleotide triphosphate hydrolases"/>
    <property type="match status" value="1"/>
</dbReference>
<dbReference type="PANTHER" id="PTHR24223:SF369">
    <property type="entry name" value="ABC TRANSPORTER C FAMILY MEMBER 10"/>
    <property type="match status" value="1"/>
</dbReference>
<dbReference type="InterPro" id="IPR011527">
    <property type="entry name" value="ABC1_TM_dom"/>
</dbReference>
<dbReference type="SUPFAM" id="SSF90123">
    <property type="entry name" value="ABC transporter transmembrane region"/>
    <property type="match status" value="1"/>
</dbReference>
<evidence type="ECO:0000256" key="3">
    <source>
        <dbReference type="ARBA" id="ARBA00022692"/>
    </source>
</evidence>
<evidence type="ECO:0000259" key="9">
    <source>
        <dbReference type="PROSITE" id="PS50929"/>
    </source>
</evidence>
<dbReference type="Pfam" id="PF00664">
    <property type="entry name" value="ABC_membrane"/>
    <property type="match status" value="1"/>
</dbReference>
<protein>
    <recommendedName>
        <fullName evidence="9">ABC transmembrane type-1 domain-containing protein</fullName>
    </recommendedName>
</protein>
<keyword evidence="2" id="KW-0813">Transport</keyword>
<dbReference type="GO" id="GO:0016020">
    <property type="term" value="C:membrane"/>
    <property type="evidence" value="ECO:0007669"/>
    <property type="project" value="UniProtKB-SubCell"/>
</dbReference>
<dbReference type="Pfam" id="PF00005">
    <property type="entry name" value="ABC_tran"/>
    <property type="match status" value="1"/>
</dbReference>
<dbReference type="InterPro" id="IPR044746">
    <property type="entry name" value="ABCC_6TM_D1"/>
</dbReference>
<dbReference type="SUPFAM" id="SSF52540">
    <property type="entry name" value="P-loop containing nucleoside triphosphate hydrolases"/>
    <property type="match status" value="1"/>
</dbReference>
<dbReference type="InterPro" id="IPR003439">
    <property type="entry name" value="ABC_transporter-like_ATP-bd"/>
</dbReference>
<keyword evidence="3 8" id="KW-0812">Transmembrane</keyword>